<evidence type="ECO:0000256" key="1">
    <source>
        <dbReference type="SAM" id="MobiDB-lite"/>
    </source>
</evidence>
<keyword evidence="3" id="KW-1185">Reference proteome</keyword>
<dbReference type="Proteomes" id="UP001499947">
    <property type="component" value="Unassembled WGS sequence"/>
</dbReference>
<evidence type="ECO:0000313" key="3">
    <source>
        <dbReference type="Proteomes" id="UP001499947"/>
    </source>
</evidence>
<sequence>MRAARDGGGQVSAQPRLLPWPGPAGKPCYLVSDVDGAGYLSRLADEVEAVQLQRGAELIGHARLLLRDRKADARELRYLSNRLIEALQDALRIAESRGGRLPVSGESESDEPTQANEGDG</sequence>
<name>A0ABN2H8V0_9ACTN</name>
<gene>
    <name evidence="2" type="ORF">GCM10009680_24270</name>
</gene>
<accession>A0ABN2H8V0</accession>
<evidence type="ECO:0000313" key="2">
    <source>
        <dbReference type="EMBL" id="GAA1683815.1"/>
    </source>
</evidence>
<comment type="caution">
    <text evidence="2">The sequence shown here is derived from an EMBL/GenBank/DDBJ whole genome shotgun (WGS) entry which is preliminary data.</text>
</comment>
<proteinExistence type="predicted"/>
<dbReference type="EMBL" id="BAAALR010000030">
    <property type="protein sequence ID" value="GAA1683815.1"/>
    <property type="molecule type" value="Genomic_DNA"/>
</dbReference>
<protein>
    <submittedName>
        <fullName evidence="2">Uncharacterized protein</fullName>
    </submittedName>
</protein>
<reference evidence="2 3" key="1">
    <citation type="journal article" date="2019" name="Int. J. Syst. Evol. Microbiol.">
        <title>The Global Catalogue of Microorganisms (GCM) 10K type strain sequencing project: providing services to taxonomists for standard genome sequencing and annotation.</title>
        <authorList>
            <consortium name="The Broad Institute Genomics Platform"/>
            <consortium name="The Broad Institute Genome Sequencing Center for Infectious Disease"/>
            <person name="Wu L."/>
            <person name="Ma J."/>
        </authorList>
    </citation>
    <scope>NUCLEOTIDE SEQUENCE [LARGE SCALE GENOMIC DNA]</scope>
    <source>
        <strain evidence="2 3">JCM 13244</strain>
    </source>
</reference>
<organism evidence="2 3">
    <name type="scientific">Streptomyces yatensis</name>
    <dbReference type="NCBI Taxonomy" id="155177"/>
    <lineage>
        <taxon>Bacteria</taxon>
        <taxon>Bacillati</taxon>
        <taxon>Actinomycetota</taxon>
        <taxon>Actinomycetes</taxon>
        <taxon>Kitasatosporales</taxon>
        <taxon>Streptomycetaceae</taxon>
        <taxon>Streptomyces</taxon>
        <taxon>Streptomyces violaceusniger group</taxon>
    </lineage>
</organism>
<feature type="region of interest" description="Disordered" evidence="1">
    <location>
        <begin position="97"/>
        <end position="120"/>
    </location>
</feature>